<evidence type="ECO:0000313" key="3">
    <source>
        <dbReference type="Proteomes" id="UP000325333"/>
    </source>
</evidence>
<reference evidence="2 3" key="1">
    <citation type="submission" date="2019-07" db="EMBL/GenBank/DDBJ databases">
        <title>Genome sequencing of the stress-tolerant strain Azospirillum brasilense Az19.</title>
        <authorList>
            <person name="Maroniche G.A."/>
            <person name="Garcia J.E."/>
            <person name="Pagnussat L."/>
            <person name="Amenta M."/>
            <person name="Creus C.M."/>
        </authorList>
    </citation>
    <scope>NUCLEOTIDE SEQUENCE [LARGE SCALE GENOMIC DNA]</scope>
    <source>
        <strain evidence="2 3">Az19</strain>
    </source>
</reference>
<gene>
    <name evidence="2" type="ORF">FH063_004617</name>
</gene>
<name>A0A5B0KWM8_9PROT</name>
<protein>
    <submittedName>
        <fullName evidence="2">Uncharacterized protein</fullName>
    </submittedName>
</protein>
<organism evidence="2 3">
    <name type="scientific">Azospirillum argentinense</name>
    <dbReference type="NCBI Taxonomy" id="2970906"/>
    <lineage>
        <taxon>Bacteria</taxon>
        <taxon>Pseudomonadati</taxon>
        <taxon>Pseudomonadota</taxon>
        <taxon>Alphaproteobacteria</taxon>
        <taxon>Rhodospirillales</taxon>
        <taxon>Azospirillaceae</taxon>
        <taxon>Azospirillum</taxon>
    </lineage>
</organism>
<dbReference type="AlphaFoldDB" id="A0A5B0KWM8"/>
<feature type="region of interest" description="Disordered" evidence="1">
    <location>
        <begin position="1"/>
        <end position="37"/>
    </location>
</feature>
<evidence type="ECO:0000256" key="1">
    <source>
        <dbReference type="SAM" id="MobiDB-lite"/>
    </source>
</evidence>
<proteinExistence type="predicted"/>
<dbReference type="Proteomes" id="UP000325333">
    <property type="component" value="Unassembled WGS sequence"/>
</dbReference>
<sequence>MRAAGLEPAQQSDALKDIRNKSQPLTDKMRKPSNAVI</sequence>
<comment type="caution">
    <text evidence="2">The sequence shown here is derived from an EMBL/GenBank/DDBJ whole genome shotgun (WGS) entry which is preliminary data.</text>
</comment>
<evidence type="ECO:0000313" key="2">
    <source>
        <dbReference type="EMBL" id="KAA1056469.1"/>
    </source>
</evidence>
<accession>A0A5B0KWM8</accession>
<dbReference type="EMBL" id="VEWN01000004">
    <property type="protein sequence ID" value="KAA1056469.1"/>
    <property type="molecule type" value="Genomic_DNA"/>
</dbReference>